<dbReference type="InterPro" id="IPR011623">
    <property type="entry name" value="7TMR_DISM_rcpt_extracell_dom1"/>
</dbReference>
<feature type="domain" description="7TM-DISM receptor extracellular" evidence="3">
    <location>
        <begin position="71"/>
        <end position="261"/>
    </location>
</feature>
<reference evidence="4 5" key="1">
    <citation type="submission" date="2021-07" db="EMBL/GenBank/DDBJ databases">
        <title>Paenibacillus radiodurans sp. nov., isolated from the southeastern edge of Tengger Desert.</title>
        <authorList>
            <person name="Zhang G."/>
        </authorList>
    </citation>
    <scope>NUCLEOTIDE SEQUENCE [LARGE SCALE GENOMIC DNA]</scope>
    <source>
        <strain evidence="4 5">CCM 7311</strain>
    </source>
</reference>
<keyword evidence="5" id="KW-1185">Reference proteome</keyword>
<evidence type="ECO:0000259" key="3">
    <source>
        <dbReference type="Pfam" id="PF07695"/>
    </source>
</evidence>
<keyword evidence="1" id="KW-0808">Transferase</keyword>
<feature type="transmembrane region" description="Helical" evidence="2">
    <location>
        <begin position="65"/>
        <end position="84"/>
    </location>
</feature>
<keyword evidence="2" id="KW-1133">Transmembrane helix</keyword>
<feature type="transmembrane region" description="Helical" evidence="2">
    <location>
        <begin position="215"/>
        <end position="237"/>
    </location>
</feature>
<name>A0ABS7CI33_9BACL</name>
<dbReference type="CDD" id="cd00082">
    <property type="entry name" value="HisKA"/>
    <property type="match status" value="1"/>
</dbReference>
<dbReference type="Proteomes" id="UP001519887">
    <property type="component" value="Unassembled WGS sequence"/>
</dbReference>
<evidence type="ECO:0000256" key="2">
    <source>
        <dbReference type="SAM" id="Phobius"/>
    </source>
</evidence>
<keyword evidence="1" id="KW-0418">Kinase</keyword>
<comment type="caution">
    <text evidence="4">The sequence shown here is derived from an EMBL/GenBank/DDBJ whole genome shotgun (WGS) entry which is preliminary data.</text>
</comment>
<dbReference type="EMBL" id="JAHZIK010002297">
    <property type="protein sequence ID" value="MBW7460548.1"/>
    <property type="molecule type" value="Genomic_DNA"/>
</dbReference>
<feature type="non-terminal residue" evidence="4">
    <location>
        <position position="1"/>
    </location>
</feature>
<feature type="transmembrane region" description="Helical" evidence="2">
    <location>
        <begin position="128"/>
        <end position="146"/>
    </location>
</feature>
<keyword evidence="2" id="KW-0812">Transmembrane</keyword>
<proteinExistence type="predicted"/>
<accession>A0ABS7CI33</accession>
<feature type="transmembrane region" description="Helical" evidence="2">
    <location>
        <begin position="158"/>
        <end position="179"/>
    </location>
</feature>
<evidence type="ECO:0000256" key="1">
    <source>
        <dbReference type="ARBA" id="ARBA00022777"/>
    </source>
</evidence>
<feature type="transmembrane region" description="Helical" evidence="2">
    <location>
        <begin position="243"/>
        <end position="260"/>
    </location>
</feature>
<gene>
    <name evidence="4" type="ORF">K0U00_41440</name>
</gene>
<evidence type="ECO:0000313" key="4">
    <source>
        <dbReference type="EMBL" id="MBW7460548.1"/>
    </source>
</evidence>
<protein>
    <recommendedName>
        <fullName evidence="3">7TM-DISM receptor extracellular domain-containing protein</fullName>
    </recommendedName>
</protein>
<feature type="transmembrane region" description="Helical" evidence="2">
    <location>
        <begin position="91"/>
        <end position="108"/>
    </location>
</feature>
<organism evidence="4 5">
    <name type="scientific">Paenibacillus sepulcri</name>
    <dbReference type="NCBI Taxonomy" id="359917"/>
    <lineage>
        <taxon>Bacteria</taxon>
        <taxon>Bacillati</taxon>
        <taxon>Bacillota</taxon>
        <taxon>Bacilli</taxon>
        <taxon>Bacillales</taxon>
        <taxon>Paenibacillaceae</taxon>
        <taxon>Paenibacillus</taxon>
    </lineage>
</organism>
<feature type="non-terminal residue" evidence="4">
    <location>
        <position position="298"/>
    </location>
</feature>
<dbReference type="InterPro" id="IPR003661">
    <property type="entry name" value="HisK_dim/P_dom"/>
</dbReference>
<evidence type="ECO:0000313" key="5">
    <source>
        <dbReference type="Proteomes" id="UP001519887"/>
    </source>
</evidence>
<feature type="transmembrane region" description="Helical" evidence="2">
    <location>
        <begin position="185"/>
        <end position="203"/>
    </location>
</feature>
<dbReference type="Pfam" id="PF07695">
    <property type="entry name" value="7TMR-DISM_7TM"/>
    <property type="match status" value="1"/>
</dbReference>
<keyword evidence="2" id="KW-0472">Membrane</keyword>
<sequence length="298" mass="33226">GALNRKGGQGNIPYVGFAEVEGNMADILVQVSNYSYATGGMIYPILFGDQTAIVVSREWKMTADLAAAVGMSILALYFLVIYRARRGEEQGLLFIGAFCVSALVYVLTHGEKLVANLLPGLSYELVMKLQATSPVIAYYCLFRYGLAFGTGKFHARFYLAINILMGVLLLINLVIPIGLFAVGSVMMTAFSQIVLLYGIYHLIQGIRHRREDAHYILLSMASILVLVSVSCLNVLGLLDDQVFVPYEMLMFIILQAFLMARRFEKTFIEVRQLSRRLLTIDGLRDEFLANTSHELRTP</sequence>